<gene>
    <name evidence="9" type="ORF">FRZ67_01140</name>
</gene>
<dbReference type="InterPro" id="IPR050250">
    <property type="entry name" value="Macrolide_Exporter_MacB"/>
</dbReference>
<dbReference type="PANTHER" id="PTHR30572">
    <property type="entry name" value="MEMBRANE COMPONENT OF TRANSPORTER-RELATED"/>
    <property type="match status" value="1"/>
</dbReference>
<dbReference type="Pfam" id="PF02687">
    <property type="entry name" value="FtsX"/>
    <property type="match status" value="2"/>
</dbReference>
<evidence type="ECO:0000256" key="3">
    <source>
        <dbReference type="ARBA" id="ARBA00022692"/>
    </source>
</evidence>
<evidence type="ECO:0000313" key="10">
    <source>
        <dbReference type="Proteomes" id="UP000321533"/>
    </source>
</evidence>
<reference evidence="9 10" key="1">
    <citation type="journal article" date="2016" name="Int. J. Syst. Evol. Microbiol.">
        <title>Panacibacter ginsenosidivorans gen. nov., sp. nov., with ginsenoside converting activity isolated from soil of a ginseng field.</title>
        <authorList>
            <person name="Siddiqi M.Z."/>
            <person name="Muhammad Shafi S."/>
            <person name="Choi K.D."/>
            <person name="Im W.T."/>
        </authorList>
    </citation>
    <scope>NUCLEOTIDE SEQUENCE [LARGE SCALE GENOMIC DNA]</scope>
    <source>
        <strain evidence="9 10">Gsoil1550</strain>
    </source>
</reference>
<feature type="transmembrane region" description="Helical" evidence="6">
    <location>
        <begin position="433"/>
        <end position="454"/>
    </location>
</feature>
<dbReference type="GO" id="GO:0005886">
    <property type="term" value="C:plasma membrane"/>
    <property type="evidence" value="ECO:0007669"/>
    <property type="project" value="UniProtKB-SubCell"/>
</dbReference>
<dbReference type="InterPro" id="IPR025857">
    <property type="entry name" value="MacB_PCD"/>
</dbReference>
<dbReference type="EMBL" id="CP042435">
    <property type="protein sequence ID" value="QEC65976.1"/>
    <property type="molecule type" value="Genomic_DNA"/>
</dbReference>
<feature type="transmembrane region" description="Helical" evidence="6">
    <location>
        <begin position="338"/>
        <end position="367"/>
    </location>
</feature>
<evidence type="ECO:0000259" key="8">
    <source>
        <dbReference type="Pfam" id="PF12704"/>
    </source>
</evidence>
<evidence type="ECO:0000256" key="2">
    <source>
        <dbReference type="ARBA" id="ARBA00022475"/>
    </source>
</evidence>
<feature type="transmembrane region" description="Helical" evidence="6">
    <location>
        <begin position="763"/>
        <end position="788"/>
    </location>
</feature>
<dbReference type="Proteomes" id="UP000321533">
    <property type="component" value="Chromosome"/>
</dbReference>
<proteinExistence type="predicted"/>
<protein>
    <submittedName>
        <fullName evidence="9">FtsX-like permease family protein</fullName>
    </submittedName>
</protein>
<dbReference type="GO" id="GO:0022857">
    <property type="term" value="F:transmembrane transporter activity"/>
    <property type="evidence" value="ECO:0007669"/>
    <property type="project" value="TreeGrafter"/>
</dbReference>
<feature type="transmembrane region" description="Helical" evidence="6">
    <location>
        <begin position="291"/>
        <end position="313"/>
    </location>
</feature>
<evidence type="ECO:0000256" key="1">
    <source>
        <dbReference type="ARBA" id="ARBA00004651"/>
    </source>
</evidence>
<dbReference type="PANTHER" id="PTHR30572:SF18">
    <property type="entry name" value="ABC-TYPE MACROLIDE FAMILY EXPORT SYSTEM PERMEASE COMPONENT 2"/>
    <property type="match status" value="1"/>
</dbReference>
<keyword evidence="5 6" id="KW-0472">Membrane</keyword>
<dbReference type="OrthoDB" id="5933722at2"/>
<evidence type="ECO:0000256" key="5">
    <source>
        <dbReference type="ARBA" id="ARBA00023136"/>
    </source>
</evidence>
<evidence type="ECO:0000256" key="6">
    <source>
        <dbReference type="SAM" id="Phobius"/>
    </source>
</evidence>
<feature type="transmembrane region" description="Helical" evidence="6">
    <location>
        <begin position="21"/>
        <end position="42"/>
    </location>
</feature>
<feature type="domain" description="ABC3 transporter permease C-terminal" evidence="7">
    <location>
        <begin position="682"/>
        <end position="795"/>
    </location>
</feature>
<feature type="transmembrane region" description="Helical" evidence="6">
    <location>
        <begin position="679"/>
        <end position="703"/>
    </location>
</feature>
<comment type="subcellular location">
    <subcellularLocation>
        <location evidence="1">Cell membrane</location>
        <topology evidence="1">Multi-pass membrane protein</topology>
    </subcellularLocation>
</comment>
<feature type="domain" description="ABC3 transporter permease C-terminal" evidence="7">
    <location>
        <begin position="297"/>
        <end position="413"/>
    </location>
</feature>
<evidence type="ECO:0000313" key="9">
    <source>
        <dbReference type="EMBL" id="QEC65976.1"/>
    </source>
</evidence>
<keyword evidence="4 6" id="KW-1133">Transmembrane helix</keyword>
<dbReference type="AlphaFoldDB" id="A0A5B8V5T0"/>
<keyword evidence="3 6" id="KW-0812">Transmembrane</keyword>
<dbReference type="KEGG" id="pgin:FRZ67_01140"/>
<dbReference type="Pfam" id="PF12704">
    <property type="entry name" value="MacB_PCD"/>
    <property type="match status" value="2"/>
</dbReference>
<dbReference type="InterPro" id="IPR003838">
    <property type="entry name" value="ABC3_permease_C"/>
</dbReference>
<dbReference type="RefSeq" id="WP_147187776.1">
    <property type="nucleotide sequence ID" value="NZ_CP042435.1"/>
</dbReference>
<name>A0A5B8V5T0_9BACT</name>
<feature type="domain" description="MacB-like periplasmic core" evidence="8">
    <location>
        <begin position="20"/>
        <end position="234"/>
    </location>
</feature>
<organism evidence="9 10">
    <name type="scientific">Panacibacter ginsenosidivorans</name>
    <dbReference type="NCBI Taxonomy" id="1813871"/>
    <lineage>
        <taxon>Bacteria</taxon>
        <taxon>Pseudomonadati</taxon>
        <taxon>Bacteroidota</taxon>
        <taxon>Chitinophagia</taxon>
        <taxon>Chitinophagales</taxon>
        <taxon>Chitinophagaceae</taxon>
        <taxon>Panacibacter</taxon>
    </lineage>
</organism>
<feature type="transmembrane region" description="Helical" evidence="6">
    <location>
        <begin position="723"/>
        <end position="743"/>
    </location>
</feature>
<feature type="domain" description="MacB-like periplasmic core" evidence="8">
    <location>
        <begin position="442"/>
        <end position="605"/>
    </location>
</feature>
<feature type="transmembrane region" description="Helical" evidence="6">
    <location>
        <begin position="387"/>
        <end position="412"/>
    </location>
</feature>
<accession>A0A5B8V5T0</accession>
<evidence type="ECO:0000256" key="4">
    <source>
        <dbReference type="ARBA" id="ARBA00022989"/>
    </source>
</evidence>
<evidence type="ECO:0000259" key="7">
    <source>
        <dbReference type="Pfam" id="PF02687"/>
    </source>
</evidence>
<sequence length="802" mass="90021">MIRNYLKIAFRNLRKNKIFSVINIVGLAIGLTCFMLITVFVYDELSYDKYADEADNIYRINLSATGNGDVAVYPNVDVAVGEGMKNAFPEIKASTRISPASDFVKYNDKQFKEQKLAFADSNFLQMFSIPLIEGDNKTALVQPNSVVISKAFAKKYFGNEDALGKSLTIGLHNALYKVTGVIDKVPDNTHFHFDAFLSLTTFHITRATWSNVGFYTYLLLNKNANAKALEAKFPQLVAKYVVPEVQHDMGVSLAEAQKSVNTFRFSLQPVTDIHLHANTKYELEPNGDIQYVYIFSALAIFILLLACVNFTNLSTARAVKRSREVGIRKVMGSIKKQLIFQFLTESVLFTFFSMLCAYALIFFLLPYFNELSNKNIDFIFFLSWQSILVLFSVSFIAGILAGIYPAFFLSSFNTIKVLKGASLQGSQRKPLRSSLIVFQFFISTALIIATIIVYQQLHYMQNKKLGYDKDQVLYLPDARLLGSNQFAFEQQILKDSRVVSASISRYVPGGIMMDGTEIYPKNETGNGTEIHTNIYHIDYDYLRTLGIRVVQGRDFSKAFSTDSAGVLINEEAARELGWTNSNAVGKTIVRSGQQEYKVVGVVADFNYASVKQKISPMMMMLGNNFGGLIVKINTKDIQGFLGDLKKQWTLFNPDGPLEYNFLDENFAKLYASEEHTQQIFSAFAVLAIIIASLGLFGLSAFVIEQRTKEIGIRKVLGASVKNVLLLVSKEFLLLVMIAFLISIPVTWWAMHTWLQDFAYRIDITAWVFAIAGIAVIFIAFLTISFQAIKAAIANPVKSLRTE</sequence>
<keyword evidence="10" id="KW-1185">Reference proteome</keyword>
<keyword evidence="2" id="KW-1003">Cell membrane</keyword>